<dbReference type="AlphaFoldDB" id="A0ABD3QHL8"/>
<name>A0ABD3QHL8_9STRA</name>
<evidence type="ECO:0000256" key="3">
    <source>
        <dbReference type="PROSITE-ProRule" id="PRU00339"/>
    </source>
</evidence>
<keyword evidence="1" id="KW-0677">Repeat</keyword>
<feature type="compositionally biased region" description="Basic residues" evidence="4">
    <location>
        <begin position="1"/>
        <end position="10"/>
    </location>
</feature>
<sequence>MARTRHHRRRDGYSSDGGSATGCYVHHDKSDTVSEISHESTHSKSKFTSKFLRGRKADDRSTASSGSKGSLLNRMGIGSPPKKKQSRPVDKKGRSDSHQSSKTHQTADSPSVRSRGSIETPSKASRSHTSTSAETKNLLKDSKARYNIGLVYLKTNDYVKAQENLEHSLYCYIRLYGHDSKQYSNDTLYSIAGVREKLGDCYVDNPTGDKALAMDHYEEARRLLRGLDEEDSPDEVAEMTERIEEKVKEAGLKRSSLRQGADRAAPLPPAPKSFDGERKKRERHHGQRGGASSLDGMKMDERRHRAAFAVGAGVAVGAGAAAVAAKPKVEESSSSSEDDFNPVAIVRKGRHKLTTFGRDILEGIGETFDAVDDLFHARGQLAQSLCAGLITEECVEEFEVAMQHLERNNHRTALNHLSQLKNSPGMKDASFRALMVDYIMRVAESAMKDEKVGVATDAYEEAFALLRQEDDPGRTLAQCTRGCIKGHKLLAQEEEKDENWEASIEHRNRVHQLLDMESKVVPTCEQLMMVAYCYTHLNNYEQSVVVLSDAMKRLTKGVRSMDLMPTNRMAPLIRCCQMRAVCYCKMEKLQEAHDQYDEVLPLIAREEGIFTQSYNSALIQKGALLVTLGKYKEASHTLEKYIQVKEDRGADVRDNIGDADHLLALDTFAAAHLKLGKFDQAIRCFEMKLEKLNTMPKSDELKGQTMHNLGCLLAYKRNYQDALPLLSKALDTRKFMYNGTNKFLFESTWGVAATSHAMGDSAKAMKEYGKLLEKMKKVDNSPINAITIHNSAGRLYFDNNKLDLALKSFNDALKKVDAEGGDNAEMRANILLNLANVKSARGDSDKAIKCYNEILNTKKMKGSYEFYTALYNKALLLEKMGDVEESRVILKELTGRRSKAPDDIKGSTYITLGQMVMADTDQADVRLENALKYYNKAIELFSSQDELSPMVVRAKKRIGMAYFEVGQYDTAIDELQNVLEDLSRPDFSGKKETSMAEIWSCISRVYQKKGDIPSAKNFAKLSLQAYKSELGDKHPITLRQSSNLSVILLEEAEALPKGKKYQAKTIIDAAKFEMEDALESFASLDDLWTYRMDVAALKTNLGLIAVWQNKPKKAQKLLRQVKEIEIPAGHPLEIRIANLESSVKNIM</sequence>
<evidence type="ECO:0000256" key="4">
    <source>
        <dbReference type="SAM" id="MobiDB-lite"/>
    </source>
</evidence>
<evidence type="ECO:0000313" key="6">
    <source>
        <dbReference type="EMBL" id="KAL3799624.1"/>
    </source>
</evidence>
<evidence type="ECO:0000313" key="7">
    <source>
        <dbReference type="Proteomes" id="UP001530400"/>
    </source>
</evidence>
<evidence type="ECO:0000256" key="1">
    <source>
        <dbReference type="ARBA" id="ARBA00022737"/>
    </source>
</evidence>
<dbReference type="PANTHER" id="PTHR45641:SF19">
    <property type="entry name" value="NEPHROCYSTIN-3"/>
    <property type="match status" value="1"/>
</dbReference>
<dbReference type="Pfam" id="PF13181">
    <property type="entry name" value="TPR_8"/>
    <property type="match status" value="1"/>
</dbReference>
<keyword evidence="5" id="KW-0812">Transmembrane</keyword>
<dbReference type="SUPFAM" id="SSF48452">
    <property type="entry name" value="TPR-like"/>
    <property type="match status" value="3"/>
</dbReference>
<keyword evidence="5" id="KW-1133">Transmembrane helix</keyword>
<keyword evidence="5" id="KW-0472">Membrane</keyword>
<dbReference type="PANTHER" id="PTHR45641">
    <property type="entry name" value="TETRATRICOPEPTIDE REPEAT PROTEIN (AFU_ORTHOLOGUE AFUA_6G03870)"/>
    <property type="match status" value="1"/>
</dbReference>
<dbReference type="Proteomes" id="UP001530400">
    <property type="component" value="Unassembled WGS sequence"/>
</dbReference>
<feature type="compositionally biased region" description="Basic and acidic residues" evidence="4">
    <location>
        <begin position="25"/>
        <end position="42"/>
    </location>
</feature>
<dbReference type="InterPro" id="IPR019734">
    <property type="entry name" value="TPR_rpt"/>
</dbReference>
<feature type="region of interest" description="Disordered" evidence="4">
    <location>
        <begin position="247"/>
        <end position="299"/>
    </location>
</feature>
<dbReference type="PROSITE" id="PS50005">
    <property type="entry name" value="TPR"/>
    <property type="match status" value="1"/>
</dbReference>
<dbReference type="Gene3D" id="1.25.40.10">
    <property type="entry name" value="Tetratricopeptide repeat domain"/>
    <property type="match status" value="5"/>
</dbReference>
<feature type="region of interest" description="Disordered" evidence="4">
    <location>
        <begin position="1"/>
        <end position="138"/>
    </location>
</feature>
<dbReference type="SMART" id="SM00028">
    <property type="entry name" value="TPR"/>
    <property type="match status" value="12"/>
</dbReference>
<dbReference type="InterPro" id="IPR011990">
    <property type="entry name" value="TPR-like_helical_dom_sf"/>
</dbReference>
<feature type="transmembrane region" description="Helical" evidence="5">
    <location>
        <begin position="306"/>
        <end position="325"/>
    </location>
</feature>
<dbReference type="EMBL" id="JALLPJ020000180">
    <property type="protein sequence ID" value="KAL3799624.1"/>
    <property type="molecule type" value="Genomic_DNA"/>
</dbReference>
<feature type="compositionally biased region" description="Basic and acidic residues" evidence="4">
    <location>
        <begin position="87"/>
        <end position="99"/>
    </location>
</feature>
<evidence type="ECO:0000256" key="5">
    <source>
        <dbReference type="SAM" id="Phobius"/>
    </source>
</evidence>
<keyword evidence="7" id="KW-1185">Reference proteome</keyword>
<feature type="compositionally biased region" description="Polar residues" evidence="4">
    <location>
        <begin position="100"/>
        <end position="135"/>
    </location>
</feature>
<dbReference type="Pfam" id="PF13374">
    <property type="entry name" value="TPR_10"/>
    <property type="match status" value="1"/>
</dbReference>
<evidence type="ECO:0000256" key="2">
    <source>
        <dbReference type="ARBA" id="ARBA00022803"/>
    </source>
</evidence>
<feature type="repeat" description="TPR" evidence="3">
    <location>
        <begin position="952"/>
        <end position="985"/>
    </location>
</feature>
<protein>
    <submittedName>
        <fullName evidence="6">Uncharacterized protein</fullName>
    </submittedName>
</protein>
<proteinExistence type="predicted"/>
<gene>
    <name evidence="6" type="ORF">ACHAWO_008940</name>
</gene>
<comment type="caution">
    <text evidence="6">The sequence shown here is derived from an EMBL/GenBank/DDBJ whole genome shotgun (WGS) entry which is preliminary data.</text>
</comment>
<reference evidence="6 7" key="1">
    <citation type="submission" date="2024-10" db="EMBL/GenBank/DDBJ databases">
        <title>Updated reference genomes for cyclostephanoid diatoms.</title>
        <authorList>
            <person name="Roberts W.R."/>
            <person name="Alverson A.J."/>
        </authorList>
    </citation>
    <scope>NUCLEOTIDE SEQUENCE [LARGE SCALE GENOMIC DNA]</scope>
    <source>
        <strain evidence="6 7">AJA010-31</strain>
    </source>
</reference>
<keyword evidence="2 3" id="KW-0802">TPR repeat</keyword>
<organism evidence="6 7">
    <name type="scientific">Cyclotella atomus</name>
    <dbReference type="NCBI Taxonomy" id="382360"/>
    <lineage>
        <taxon>Eukaryota</taxon>
        <taxon>Sar</taxon>
        <taxon>Stramenopiles</taxon>
        <taxon>Ochrophyta</taxon>
        <taxon>Bacillariophyta</taxon>
        <taxon>Coscinodiscophyceae</taxon>
        <taxon>Thalassiosirophycidae</taxon>
        <taxon>Stephanodiscales</taxon>
        <taxon>Stephanodiscaceae</taxon>
        <taxon>Cyclotella</taxon>
    </lineage>
</organism>
<accession>A0ABD3QHL8</accession>
<dbReference type="Pfam" id="PF13424">
    <property type="entry name" value="TPR_12"/>
    <property type="match status" value="1"/>
</dbReference>